<feature type="binding site" evidence="3">
    <location>
        <position position="175"/>
    </location>
    <ligand>
        <name>a divalent metal cation</name>
        <dbReference type="ChEBI" id="CHEBI:60240"/>
    </ligand>
</feature>
<dbReference type="OrthoDB" id="241638at2"/>
<evidence type="ECO:0000313" key="6">
    <source>
        <dbReference type="Proteomes" id="UP000078272"/>
    </source>
</evidence>
<organism evidence="5 6">
    <name type="scientific">Aureimonas ureilytica</name>
    <dbReference type="NCBI Taxonomy" id="401562"/>
    <lineage>
        <taxon>Bacteria</taxon>
        <taxon>Pseudomonadati</taxon>
        <taxon>Pseudomonadota</taxon>
        <taxon>Alphaproteobacteria</taxon>
        <taxon>Hyphomicrobiales</taxon>
        <taxon>Aurantimonadaceae</taxon>
        <taxon>Aureimonas</taxon>
    </lineage>
</organism>
<dbReference type="InterPro" id="IPR011042">
    <property type="entry name" value="6-blade_b-propeller_TolB-like"/>
</dbReference>
<feature type="binding site" evidence="3">
    <location>
        <position position="31"/>
    </location>
    <ligand>
        <name>a divalent metal cation</name>
        <dbReference type="ChEBI" id="CHEBI:60240"/>
    </ligand>
</feature>
<sequence length="296" mass="32577">MLYEIFDPRFSEVALINVTLEQIHSGCRWAEGPVWFGDGNSLLWSDIPNDRILRWIPDVGTHVFRAPAGYTNGHTRDGAGRLVSCEHGGRRVTRTEANGSISVLATSYEGKRLNSPNDVVVHRDGSIWFTDPNYGIRDDYEGHKADQEQPCQGVYRIDTATGELTRVVSDFVQPNGLCFSPDHSLLYIADSGGSHDPEGPRHIRRFRVEGARLTGGEVFATIDRGVPDGMRVDRDGRLWSSAADGVHVFHPDGTRLGKILVPEVVANLCFGGPKGNRLFIAATTSIYSLYVRVSGA</sequence>
<dbReference type="SUPFAM" id="SSF63829">
    <property type="entry name" value="Calcium-dependent phosphotriesterase"/>
    <property type="match status" value="1"/>
</dbReference>
<protein>
    <submittedName>
        <fullName evidence="5">Gluconolactonase</fullName>
    </submittedName>
</protein>
<dbReference type="AlphaFoldDB" id="A0A175RFI3"/>
<dbReference type="PRINTS" id="PR01790">
    <property type="entry name" value="SMP30FAMILY"/>
</dbReference>
<dbReference type="eggNOG" id="COG3386">
    <property type="taxonomic scope" value="Bacteria"/>
</dbReference>
<comment type="caution">
    <text evidence="5">The sequence shown here is derived from an EMBL/GenBank/DDBJ whole genome shotgun (WGS) entry which is preliminary data.</text>
</comment>
<dbReference type="STRING" id="401562.NS365_15790"/>
<dbReference type="EMBL" id="LDPZ01000005">
    <property type="protein sequence ID" value="KTQ98015.1"/>
    <property type="molecule type" value="Genomic_DNA"/>
</dbReference>
<dbReference type="GO" id="GO:0016787">
    <property type="term" value="F:hydrolase activity"/>
    <property type="evidence" value="ECO:0007669"/>
    <property type="project" value="UniProtKB-KW"/>
</dbReference>
<dbReference type="Gene3D" id="2.120.10.30">
    <property type="entry name" value="TolB, C-terminal domain"/>
    <property type="match status" value="1"/>
</dbReference>
<feature type="binding site" evidence="3">
    <location>
        <position position="117"/>
    </location>
    <ligand>
        <name>substrate</name>
    </ligand>
</feature>
<dbReference type="Proteomes" id="UP000078272">
    <property type="component" value="Unassembled WGS sequence"/>
</dbReference>
<dbReference type="InterPro" id="IPR005511">
    <property type="entry name" value="SMP-30"/>
</dbReference>
<evidence type="ECO:0000313" key="5">
    <source>
        <dbReference type="EMBL" id="KTQ98015.1"/>
    </source>
</evidence>
<name>A0A175RFI3_9HYPH</name>
<gene>
    <name evidence="5" type="ORF">NS226_02620</name>
</gene>
<feature type="domain" description="SMP-30/Gluconolactonase/LRE-like region" evidence="4">
    <location>
        <begin position="29"/>
        <end position="283"/>
    </location>
</feature>
<feature type="binding site" evidence="3">
    <location>
        <position position="228"/>
    </location>
    <ligand>
        <name>a divalent metal cation</name>
        <dbReference type="ChEBI" id="CHEBI:60240"/>
    </ligand>
</feature>
<reference evidence="5 6" key="1">
    <citation type="journal article" date="2016" name="Front. Microbiol.">
        <title>Genomic Resource of Rice Seed Associated Bacteria.</title>
        <authorList>
            <person name="Midha S."/>
            <person name="Bansal K."/>
            <person name="Sharma S."/>
            <person name="Kumar N."/>
            <person name="Patil P.P."/>
            <person name="Chaudhry V."/>
            <person name="Patil P.B."/>
        </authorList>
    </citation>
    <scope>NUCLEOTIDE SEQUENCE [LARGE SCALE GENOMIC DNA]</scope>
    <source>
        <strain evidence="5 6">NS226</strain>
    </source>
</reference>
<feature type="binding site" evidence="3">
    <location>
        <position position="141"/>
    </location>
    <ligand>
        <name>substrate</name>
    </ligand>
</feature>
<evidence type="ECO:0000256" key="3">
    <source>
        <dbReference type="PIRSR" id="PIRSR605511-2"/>
    </source>
</evidence>
<keyword evidence="1" id="KW-0378">Hydrolase</keyword>
<evidence type="ECO:0000256" key="2">
    <source>
        <dbReference type="PIRSR" id="PIRSR605511-1"/>
    </source>
</evidence>
<keyword evidence="3" id="KW-0479">Metal-binding</keyword>
<evidence type="ECO:0000259" key="4">
    <source>
        <dbReference type="Pfam" id="PF08450"/>
    </source>
</evidence>
<dbReference type="PANTHER" id="PTHR47572">
    <property type="entry name" value="LIPOPROTEIN-RELATED"/>
    <property type="match status" value="1"/>
</dbReference>
<dbReference type="PATRIC" id="fig|401562.3.peg.3659"/>
<dbReference type="InterPro" id="IPR013658">
    <property type="entry name" value="SGL"/>
</dbReference>
<comment type="cofactor">
    <cofactor evidence="3">
        <name>Zn(2+)</name>
        <dbReference type="ChEBI" id="CHEBI:29105"/>
    </cofactor>
    <text evidence="3">Binds 1 divalent metal cation per subunit.</text>
</comment>
<feature type="active site" description="Proton donor/acceptor" evidence="2">
    <location>
        <position position="228"/>
    </location>
</feature>
<dbReference type="PANTHER" id="PTHR47572:SF4">
    <property type="entry name" value="LACTONASE DRP35"/>
    <property type="match status" value="1"/>
</dbReference>
<dbReference type="GO" id="GO:0046872">
    <property type="term" value="F:metal ion binding"/>
    <property type="evidence" value="ECO:0007669"/>
    <property type="project" value="UniProtKB-KW"/>
</dbReference>
<dbReference type="Pfam" id="PF08450">
    <property type="entry name" value="SGL"/>
    <property type="match status" value="1"/>
</dbReference>
<accession>A0A175RFI3</accession>
<dbReference type="InterPro" id="IPR051262">
    <property type="entry name" value="SMP-30/CGR1_Lactonase"/>
</dbReference>
<evidence type="ECO:0000256" key="1">
    <source>
        <dbReference type="ARBA" id="ARBA00022801"/>
    </source>
</evidence>
<keyword evidence="3" id="KW-0862">Zinc</keyword>
<proteinExistence type="predicted"/>
<dbReference type="RefSeq" id="WP_058633648.1">
    <property type="nucleotide sequence ID" value="NZ_LDPZ01000005.1"/>
</dbReference>